<name>A0A813QRN7_9BILA</name>
<accession>A0A813QRN7</accession>
<dbReference type="Proteomes" id="UP000663879">
    <property type="component" value="Unassembled WGS sequence"/>
</dbReference>
<keyword evidence="4" id="KW-0677">Repeat</keyword>
<dbReference type="SMART" id="SM00320">
    <property type="entry name" value="WD40"/>
    <property type="match status" value="2"/>
</dbReference>
<sequence length="746" mass="82807">MLPVFTSDIVNLNVGGQKFSTSRQTLCSVADSFFSSLLSGRIASCRDEQGYIFIDRDPKYFSIILNFLRTRELNLNGIENLSSLRNEAEFYGIAPLIKRLILCEDLDRSQCGDILFTGFIPTPLIISKKLNSINVNASLKTNGCAEQSNTTNCSNKPGNVLRICNSKPPMDSSKTTQTNDFTRFISHSRKSSNEVNCFTNYSAQCSSSTCSTGTSVNSIAGHQNWIAVAYSHYVSCYKLKDGMGWQLMFLSEYQDEEIERLAINSKNQFVNFSSLNSSTPTSSNNSNQNSNNNSSSNLRQTTNPSDSNLNQAVNSSPNKSILTNTNQNNQIYENSKYCTLVALSSKHVIKLWAITDEPNEQLIGNFNLGSLVENLFFIGSQLVATSSIGKIGVWNSLSQQWQTQDLTPITSYDTAGSVLLLGSQNGLLYYIDMQKFPLRMKDNDLLVTQLYKDPLGEPITALSVYLTPKTTNTGNWIEIAYGTSTGNVRVIVQHPETVGHSPQLFQSFSVHRGSVFKVMLTEKHLISVCSEFNHVRTWNVTRFRGMISTQPGSTPLASFKIMTIEAADAPPSYASGNDIGPYGERDSSQLFVQKVVPYTEELLVRLSSTGKRICTIKSVDHSMITSFCVHECEEPSKINSRPRRYLFTGHSNGTLQLWDLTTALEMKQNDQTHQAGPTVEEFTKFLDKIELSSSTTSGYSTPNLNCLSPPISNLHLKHHRNQSTASGHFIPNSNLNNQSNDSSDKN</sequence>
<dbReference type="EMBL" id="CAJNOC010000526">
    <property type="protein sequence ID" value="CAF0772404.1"/>
    <property type="molecule type" value="Genomic_DNA"/>
</dbReference>
<keyword evidence="3" id="KW-0853">WD repeat</keyword>
<feature type="region of interest" description="Disordered" evidence="5">
    <location>
        <begin position="274"/>
        <end position="320"/>
    </location>
</feature>
<evidence type="ECO:0000256" key="2">
    <source>
        <dbReference type="ARBA" id="ARBA00022553"/>
    </source>
</evidence>
<evidence type="ECO:0000256" key="1">
    <source>
        <dbReference type="ARBA" id="ARBA00009572"/>
    </source>
</evidence>
<dbReference type="PROSITE" id="PS50097">
    <property type="entry name" value="BTB"/>
    <property type="match status" value="1"/>
</dbReference>
<dbReference type="OrthoDB" id="6077599at2759"/>
<dbReference type="InterPro" id="IPR036322">
    <property type="entry name" value="WD40_repeat_dom_sf"/>
</dbReference>
<organism evidence="7 8">
    <name type="scientific">Brachionus calyciflorus</name>
    <dbReference type="NCBI Taxonomy" id="104777"/>
    <lineage>
        <taxon>Eukaryota</taxon>
        <taxon>Metazoa</taxon>
        <taxon>Spiralia</taxon>
        <taxon>Gnathifera</taxon>
        <taxon>Rotifera</taxon>
        <taxon>Eurotatoria</taxon>
        <taxon>Monogononta</taxon>
        <taxon>Pseudotrocha</taxon>
        <taxon>Ploima</taxon>
        <taxon>Brachionidae</taxon>
        <taxon>Brachionus</taxon>
    </lineage>
</organism>
<feature type="compositionally biased region" description="Low complexity" evidence="5">
    <location>
        <begin position="732"/>
        <end position="746"/>
    </location>
</feature>
<dbReference type="InterPro" id="IPR047876">
    <property type="entry name" value="SHKBP1/KCTD3"/>
</dbReference>
<evidence type="ECO:0000313" key="8">
    <source>
        <dbReference type="Proteomes" id="UP000663879"/>
    </source>
</evidence>
<dbReference type="InterPro" id="IPR001680">
    <property type="entry name" value="WD40_rpt"/>
</dbReference>
<comment type="similarity">
    <text evidence="1">Belongs to the KCTD3 family.</text>
</comment>
<dbReference type="SMART" id="SM00225">
    <property type="entry name" value="BTB"/>
    <property type="match status" value="1"/>
</dbReference>
<dbReference type="InterPro" id="IPR003131">
    <property type="entry name" value="T1-type_BTB"/>
</dbReference>
<dbReference type="InterPro" id="IPR011333">
    <property type="entry name" value="SKP1/BTB/POZ_sf"/>
</dbReference>
<keyword evidence="8" id="KW-1185">Reference proteome</keyword>
<dbReference type="AlphaFoldDB" id="A0A813QRN7"/>
<dbReference type="PANTHER" id="PTHR15859">
    <property type="entry name" value="SETA BINDING PROTEIN 1"/>
    <property type="match status" value="1"/>
</dbReference>
<dbReference type="FunFam" id="3.30.710.10:FF:000038">
    <property type="entry name" value="BTB/POZ domain-containing protein KCTD3 isoform X1"/>
    <property type="match status" value="1"/>
</dbReference>
<evidence type="ECO:0000256" key="4">
    <source>
        <dbReference type="ARBA" id="ARBA00022737"/>
    </source>
</evidence>
<dbReference type="Gene3D" id="3.30.710.10">
    <property type="entry name" value="Potassium Channel Kv1.1, Chain A"/>
    <property type="match status" value="1"/>
</dbReference>
<feature type="compositionally biased region" description="Low complexity" evidence="5">
    <location>
        <begin position="274"/>
        <end position="303"/>
    </location>
</feature>
<comment type="caution">
    <text evidence="7">The sequence shown here is derived from an EMBL/GenBank/DDBJ whole genome shotgun (WGS) entry which is preliminary data.</text>
</comment>
<dbReference type="PANTHER" id="PTHR15859:SF1">
    <property type="entry name" value="BTB DOMAIN-CONTAINING PROTEIN"/>
    <property type="match status" value="1"/>
</dbReference>
<protein>
    <recommendedName>
        <fullName evidence="6">BTB domain-containing protein</fullName>
    </recommendedName>
</protein>
<dbReference type="SUPFAM" id="SSF54695">
    <property type="entry name" value="POZ domain"/>
    <property type="match status" value="1"/>
</dbReference>
<dbReference type="Pfam" id="PF02214">
    <property type="entry name" value="BTB_2"/>
    <property type="match status" value="1"/>
</dbReference>
<dbReference type="InterPro" id="IPR000210">
    <property type="entry name" value="BTB/POZ_dom"/>
</dbReference>
<reference evidence="7" key="1">
    <citation type="submission" date="2021-02" db="EMBL/GenBank/DDBJ databases">
        <authorList>
            <person name="Nowell W R."/>
        </authorList>
    </citation>
    <scope>NUCLEOTIDE SEQUENCE</scope>
    <source>
        <strain evidence="7">Ploen Becks lab</strain>
    </source>
</reference>
<proteinExistence type="inferred from homology"/>
<evidence type="ECO:0000256" key="5">
    <source>
        <dbReference type="SAM" id="MobiDB-lite"/>
    </source>
</evidence>
<dbReference type="InterPro" id="IPR015943">
    <property type="entry name" value="WD40/YVTN_repeat-like_dom_sf"/>
</dbReference>
<feature type="compositionally biased region" description="Polar residues" evidence="5">
    <location>
        <begin position="304"/>
        <end position="320"/>
    </location>
</feature>
<dbReference type="SUPFAM" id="SSF50978">
    <property type="entry name" value="WD40 repeat-like"/>
    <property type="match status" value="1"/>
</dbReference>
<evidence type="ECO:0000259" key="6">
    <source>
        <dbReference type="PROSITE" id="PS50097"/>
    </source>
</evidence>
<dbReference type="GO" id="GO:0051260">
    <property type="term" value="P:protein homooligomerization"/>
    <property type="evidence" value="ECO:0007669"/>
    <property type="project" value="InterPro"/>
</dbReference>
<dbReference type="Gene3D" id="2.130.10.10">
    <property type="entry name" value="YVTN repeat-like/Quinoprotein amine dehydrogenase"/>
    <property type="match status" value="1"/>
</dbReference>
<evidence type="ECO:0000313" key="7">
    <source>
        <dbReference type="EMBL" id="CAF0772404.1"/>
    </source>
</evidence>
<gene>
    <name evidence="7" type="ORF">OXX778_LOCUS5022</name>
</gene>
<evidence type="ECO:0000256" key="3">
    <source>
        <dbReference type="ARBA" id="ARBA00022574"/>
    </source>
</evidence>
<feature type="region of interest" description="Disordered" evidence="5">
    <location>
        <begin position="720"/>
        <end position="746"/>
    </location>
</feature>
<feature type="domain" description="BTB" evidence="6">
    <location>
        <begin position="8"/>
        <end position="77"/>
    </location>
</feature>
<keyword evidence="2" id="KW-0597">Phosphoprotein</keyword>